<reference evidence="1 2" key="1">
    <citation type="journal article" date="2024" name="Science">
        <title>Giant polyketide synthase enzymes in the biosynthesis of giant marine polyether toxins.</title>
        <authorList>
            <person name="Fallon T.R."/>
            <person name="Shende V.V."/>
            <person name="Wierzbicki I.H."/>
            <person name="Pendleton A.L."/>
            <person name="Watervoot N.F."/>
            <person name="Auber R.P."/>
            <person name="Gonzalez D.J."/>
            <person name="Wisecaver J.H."/>
            <person name="Moore B.S."/>
        </authorList>
    </citation>
    <scope>NUCLEOTIDE SEQUENCE [LARGE SCALE GENOMIC DNA]</scope>
    <source>
        <strain evidence="1 2">12B1</strain>
    </source>
</reference>
<evidence type="ECO:0000313" key="2">
    <source>
        <dbReference type="Proteomes" id="UP001515480"/>
    </source>
</evidence>
<keyword evidence="2" id="KW-1185">Reference proteome</keyword>
<dbReference type="Gene3D" id="3.60.21.10">
    <property type="match status" value="1"/>
</dbReference>
<evidence type="ECO:0000313" key="1">
    <source>
        <dbReference type="EMBL" id="KAL1518721.1"/>
    </source>
</evidence>
<dbReference type="SUPFAM" id="SSF56300">
    <property type="entry name" value="Metallo-dependent phosphatases"/>
    <property type="match status" value="1"/>
</dbReference>
<evidence type="ECO:0008006" key="3">
    <source>
        <dbReference type="Google" id="ProtNLM"/>
    </source>
</evidence>
<dbReference type="EMBL" id="JBGBPQ010000010">
    <property type="protein sequence ID" value="KAL1518721.1"/>
    <property type="molecule type" value="Genomic_DNA"/>
</dbReference>
<accession>A0AB34JAT3</accession>
<comment type="caution">
    <text evidence="1">The sequence shown here is derived from an EMBL/GenBank/DDBJ whole genome shotgun (WGS) entry which is preliminary data.</text>
</comment>
<gene>
    <name evidence="1" type="ORF">AB1Y20_003008</name>
</gene>
<dbReference type="InterPro" id="IPR029052">
    <property type="entry name" value="Metallo-depent_PP-like"/>
</dbReference>
<dbReference type="Proteomes" id="UP001515480">
    <property type="component" value="Unassembled WGS sequence"/>
</dbReference>
<protein>
    <recommendedName>
        <fullName evidence="3">Calcineurin-like phosphoesterase domain-containing protein</fullName>
    </recommendedName>
</protein>
<organism evidence="1 2">
    <name type="scientific">Prymnesium parvum</name>
    <name type="common">Toxic golden alga</name>
    <dbReference type="NCBI Taxonomy" id="97485"/>
    <lineage>
        <taxon>Eukaryota</taxon>
        <taxon>Haptista</taxon>
        <taxon>Haptophyta</taxon>
        <taxon>Prymnesiophyceae</taxon>
        <taxon>Prymnesiales</taxon>
        <taxon>Prymnesiaceae</taxon>
        <taxon>Prymnesium</taxon>
    </lineage>
</organism>
<proteinExistence type="predicted"/>
<dbReference type="AlphaFoldDB" id="A0AB34JAT3"/>
<name>A0AB34JAT3_PRYPA</name>
<sequence length="355" mass="38586">MAVISGRTCPLSYRVGASRLRSMPRFRTETLYVVGGLYGNLPALHAVQRRVQEERKPTHTIFNGDFNFFNATPEQWREVNGTIRKSARTFATLGNVEIEATGPASDAGCGCGYPEYVSDGVVERSNEIVERLRAAACVADDLDLVRWIRSLPMGMVVELGAERRPVGIVHGDPDSLAGWGLAVEVQEPLDHALRNRLGCTSPATSHSHIHEWSRAAGVQAFLCTHTCLPFFQDIPPESAPTDVDAAGAHQSNGVFIGNNGAAGLPNFSGHAFGLATRVSADMSRPHDSVYGMVLRGLRYDAIPIHYDSDAWLSSFVSMWPEGSAAHLSYHDRIVNGPAFTLKDAARGNVELYVEA</sequence>